<evidence type="ECO:0000313" key="14">
    <source>
        <dbReference type="EMBL" id="MBC8567638.1"/>
    </source>
</evidence>
<feature type="transmembrane region" description="Helical" evidence="13">
    <location>
        <begin position="236"/>
        <end position="265"/>
    </location>
</feature>
<feature type="transmembrane region" description="Helical" evidence="13">
    <location>
        <begin position="419"/>
        <end position="436"/>
    </location>
</feature>
<dbReference type="InterPro" id="IPR050222">
    <property type="entry name" value="MATE_MdtK"/>
</dbReference>
<evidence type="ECO:0000256" key="10">
    <source>
        <dbReference type="ARBA" id="ARBA00023065"/>
    </source>
</evidence>
<feature type="transmembrane region" description="Helical" evidence="13">
    <location>
        <begin position="12"/>
        <end position="32"/>
    </location>
</feature>
<comment type="subcellular location">
    <subcellularLocation>
        <location evidence="2">Cell membrane</location>
        <topology evidence="2">Multi-pass membrane protein</topology>
    </subcellularLocation>
</comment>
<proteinExistence type="inferred from homology"/>
<comment type="function">
    <text evidence="1">Multidrug efflux pump.</text>
</comment>
<dbReference type="Pfam" id="PF01554">
    <property type="entry name" value="MatE"/>
    <property type="match status" value="2"/>
</dbReference>
<keyword evidence="15" id="KW-1185">Reference proteome</keyword>
<dbReference type="EMBL" id="JACRTA010000001">
    <property type="protein sequence ID" value="MBC8567638.1"/>
    <property type="molecule type" value="Genomic_DNA"/>
</dbReference>
<evidence type="ECO:0000256" key="3">
    <source>
        <dbReference type="ARBA" id="ARBA00010199"/>
    </source>
</evidence>
<dbReference type="AlphaFoldDB" id="A0A926E757"/>
<evidence type="ECO:0000256" key="6">
    <source>
        <dbReference type="ARBA" id="ARBA00022449"/>
    </source>
</evidence>
<name>A0A926E757_9FIRM</name>
<evidence type="ECO:0000256" key="8">
    <source>
        <dbReference type="ARBA" id="ARBA00022692"/>
    </source>
</evidence>
<feature type="transmembrane region" description="Helical" evidence="13">
    <location>
        <begin position="359"/>
        <end position="382"/>
    </location>
</feature>
<evidence type="ECO:0000256" key="4">
    <source>
        <dbReference type="ARBA" id="ARBA00020268"/>
    </source>
</evidence>
<dbReference type="InterPro" id="IPR002528">
    <property type="entry name" value="MATE_fam"/>
</dbReference>
<dbReference type="GO" id="GO:0015297">
    <property type="term" value="F:antiporter activity"/>
    <property type="evidence" value="ECO:0007669"/>
    <property type="project" value="UniProtKB-KW"/>
</dbReference>
<accession>A0A926E757</accession>
<comment type="caution">
    <text evidence="14">The sequence shown here is derived from an EMBL/GenBank/DDBJ whole genome shotgun (WGS) entry which is preliminary data.</text>
</comment>
<dbReference type="NCBIfam" id="TIGR00797">
    <property type="entry name" value="matE"/>
    <property type="match status" value="1"/>
</dbReference>
<feature type="transmembrane region" description="Helical" evidence="13">
    <location>
        <begin position="271"/>
        <end position="294"/>
    </location>
</feature>
<evidence type="ECO:0000256" key="9">
    <source>
        <dbReference type="ARBA" id="ARBA00022989"/>
    </source>
</evidence>
<evidence type="ECO:0000256" key="11">
    <source>
        <dbReference type="ARBA" id="ARBA00023136"/>
    </source>
</evidence>
<feature type="transmembrane region" description="Helical" evidence="13">
    <location>
        <begin position="92"/>
        <end position="118"/>
    </location>
</feature>
<dbReference type="Proteomes" id="UP000610862">
    <property type="component" value="Unassembled WGS sequence"/>
</dbReference>
<dbReference type="GO" id="GO:0042910">
    <property type="term" value="F:xenobiotic transmembrane transporter activity"/>
    <property type="evidence" value="ECO:0007669"/>
    <property type="project" value="InterPro"/>
</dbReference>
<keyword evidence="9 13" id="KW-1133">Transmembrane helix</keyword>
<evidence type="ECO:0000256" key="12">
    <source>
        <dbReference type="ARBA" id="ARBA00031636"/>
    </source>
</evidence>
<keyword evidence="5" id="KW-0813">Transport</keyword>
<keyword evidence="10" id="KW-0406">Ion transport</keyword>
<organism evidence="14 15">
    <name type="scientific">Lentihominibacter hominis</name>
    <dbReference type="NCBI Taxonomy" id="2763645"/>
    <lineage>
        <taxon>Bacteria</taxon>
        <taxon>Bacillati</taxon>
        <taxon>Bacillota</taxon>
        <taxon>Clostridia</taxon>
        <taxon>Peptostreptococcales</taxon>
        <taxon>Anaerovoracaceae</taxon>
        <taxon>Lentihominibacter</taxon>
    </lineage>
</organism>
<feature type="transmembrane region" description="Helical" evidence="13">
    <location>
        <begin position="60"/>
        <end position="80"/>
    </location>
</feature>
<feature type="transmembrane region" description="Helical" evidence="13">
    <location>
        <begin position="315"/>
        <end position="339"/>
    </location>
</feature>
<dbReference type="GO" id="GO:0006811">
    <property type="term" value="P:monoatomic ion transport"/>
    <property type="evidence" value="ECO:0007669"/>
    <property type="project" value="UniProtKB-KW"/>
</dbReference>
<dbReference type="PANTHER" id="PTHR43298">
    <property type="entry name" value="MULTIDRUG RESISTANCE PROTEIN NORM-RELATED"/>
    <property type="match status" value="1"/>
</dbReference>
<dbReference type="RefSeq" id="WP_187524934.1">
    <property type="nucleotide sequence ID" value="NZ_JACRTA010000001.1"/>
</dbReference>
<evidence type="ECO:0000313" key="15">
    <source>
        <dbReference type="Proteomes" id="UP000610862"/>
    </source>
</evidence>
<keyword evidence="8 13" id="KW-0812">Transmembrane</keyword>
<protein>
    <recommendedName>
        <fullName evidence="4">Probable multidrug resistance protein NorM</fullName>
    </recommendedName>
    <alternativeName>
        <fullName evidence="12">Multidrug-efflux transporter</fullName>
    </alternativeName>
</protein>
<evidence type="ECO:0000256" key="1">
    <source>
        <dbReference type="ARBA" id="ARBA00003408"/>
    </source>
</evidence>
<feature type="transmembrane region" description="Helical" evidence="13">
    <location>
        <begin position="130"/>
        <end position="151"/>
    </location>
</feature>
<dbReference type="PANTHER" id="PTHR43298:SF2">
    <property type="entry name" value="FMN_FAD EXPORTER YEEO-RELATED"/>
    <property type="match status" value="1"/>
</dbReference>
<evidence type="ECO:0000256" key="2">
    <source>
        <dbReference type="ARBA" id="ARBA00004651"/>
    </source>
</evidence>
<dbReference type="InterPro" id="IPR048279">
    <property type="entry name" value="MdtK-like"/>
</dbReference>
<feature type="transmembrane region" description="Helical" evidence="13">
    <location>
        <begin position="394"/>
        <end position="413"/>
    </location>
</feature>
<sequence length="443" mass="48161">MNDSFMKEKPILPLFISMALPMVISMLVNSLYNIVDSFFVAQINEQAMTALSLVYPVQNLINAVAIGYGVGISAVISIFLGEENHEKANITATQGLLFAIIHGFTITILSIAVMPAFLNVFTNDETVIEYGTQYSVIVFSFSTVIMAGLSFEKIFQSVGKMKVTMIGLLCGCISNIILDPLLIWGIGIFPEMGISGAALATGIGQVITLLIYLVIYKIRPLPVKIKRPYLSPDKQIILRLYGIGVPAILNLALPSLLISCLNSILSAYSQSYVLILGVYYKLQTFIYLPANGIVQGMRPLIGYNFGAGEFHRVKRIYSTALCMSCGMMVLGTVVCLVAPEQLMSLFTHNQETVLYGKTALRIISAGFIVSAISVTSSGALEGLGKGIQSLVISLFRYVIIILPCAYILCFFTGPTGVWTAFAITEITTGIISIVIYKKAVRLK</sequence>
<evidence type="ECO:0000256" key="13">
    <source>
        <dbReference type="SAM" id="Phobius"/>
    </source>
</evidence>
<reference evidence="14" key="1">
    <citation type="submission" date="2020-08" db="EMBL/GenBank/DDBJ databases">
        <title>Genome public.</title>
        <authorList>
            <person name="Liu C."/>
            <person name="Sun Q."/>
        </authorList>
    </citation>
    <scope>NUCLEOTIDE SEQUENCE</scope>
    <source>
        <strain evidence="14">NSJ-24</strain>
    </source>
</reference>
<evidence type="ECO:0000256" key="7">
    <source>
        <dbReference type="ARBA" id="ARBA00022475"/>
    </source>
</evidence>
<gene>
    <name evidence="14" type="ORF">H8692_02530</name>
</gene>
<keyword evidence="7" id="KW-1003">Cell membrane</keyword>
<dbReference type="PIRSF" id="PIRSF006603">
    <property type="entry name" value="DinF"/>
    <property type="match status" value="1"/>
</dbReference>
<feature type="transmembrane region" description="Helical" evidence="13">
    <location>
        <begin position="192"/>
        <end position="215"/>
    </location>
</feature>
<keyword evidence="6" id="KW-0050">Antiport</keyword>
<dbReference type="GO" id="GO:0005886">
    <property type="term" value="C:plasma membrane"/>
    <property type="evidence" value="ECO:0007669"/>
    <property type="project" value="UniProtKB-SubCell"/>
</dbReference>
<keyword evidence="11 13" id="KW-0472">Membrane</keyword>
<feature type="transmembrane region" description="Helical" evidence="13">
    <location>
        <begin position="163"/>
        <end position="186"/>
    </location>
</feature>
<evidence type="ECO:0000256" key="5">
    <source>
        <dbReference type="ARBA" id="ARBA00022448"/>
    </source>
</evidence>
<comment type="similarity">
    <text evidence="3">Belongs to the multi antimicrobial extrusion (MATE) (TC 2.A.66.1) family.</text>
</comment>